<dbReference type="PIRSF" id="PIRSF000157">
    <property type="entry name" value="Oxoglu_dh_E1"/>
    <property type="match status" value="1"/>
</dbReference>
<evidence type="ECO:0000313" key="8">
    <source>
        <dbReference type="Proteomes" id="UP000494040"/>
    </source>
</evidence>
<keyword evidence="3" id="KW-0809">Transit peptide</keyword>
<evidence type="ECO:0000313" key="7">
    <source>
        <dbReference type="EnsemblMetazoa" id="XP_014250512.1"/>
    </source>
</evidence>
<dbReference type="GO" id="GO:0030976">
    <property type="term" value="F:thiamine pyrophosphate binding"/>
    <property type="evidence" value="ECO:0007669"/>
    <property type="project" value="InterPro"/>
</dbReference>
<dbReference type="GO" id="GO:0016624">
    <property type="term" value="F:oxidoreductase activity, acting on the aldehyde or oxo group of donors, disulfide as acceptor"/>
    <property type="evidence" value="ECO:0007669"/>
    <property type="project" value="InterPro"/>
</dbReference>
<dbReference type="Pfam" id="PF00676">
    <property type="entry name" value="E1_dh"/>
    <property type="match status" value="1"/>
</dbReference>
<dbReference type="SMART" id="SM00861">
    <property type="entry name" value="Transket_pyr"/>
    <property type="match status" value="1"/>
</dbReference>
<evidence type="ECO:0000256" key="4">
    <source>
        <dbReference type="ARBA" id="ARBA00023002"/>
    </source>
</evidence>
<dbReference type="InterPro" id="IPR011603">
    <property type="entry name" value="2oxoglutarate_DH_E1"/>
</dbReference>
<dbReference type="NCBIfam" id="NF008907">
    <property type="entry name" value="PRK12270.1"/>
    <property type="match status" value="1"/>
</dbReference>
<dbReference type="EnsemblMetazoa" id="XM_014395025.2">
    <property type="protein sequence ID" value="XP_014250511.1"/>
    <property type="gene ID" value="LOC106667210"/>
</dbReference>
<keyword evidence="4" id="KW-0560">Oxidoreductase</keyword>
<evidence type="ECO:0000256" key="1">
    <source>
        <dbReference type="ARBA" id="ARBA00001964"/>
    </source>
</evidence>
<dbReference type="NCBIfam" id="NF006914">
    <property type="entry name" value="PRK09404.1"/>
    <property type="match status" value="1"/>
</dbReference>
<dbReference type="PANTHER" id="PTHR23152:SF4">
    <property type="entry name" value="2-OXOADIPATE DEHYDROGENASE COMPLEX COMPONENT E1"/>
    <property type="match status" value="1"/>
</dbReference>
<organism evidence="7 8">
    <name type="scientific">Cimex lectularius</name>
    <name type="common">Bed bug</name>
    <name type="synonym">Acanthia lectularia</name>
    <dbReference type="NCBI Taxonomy" id="79782"/>
    <lineage>
        <taxon>Eukaryota</taxon>
        <taxon>Metazoa</taxon>
        <taxon>Ecdysozoa</taxon>
        <taxon>Arthropoda</taxon>
        <taxon>Hexapoda</taxon>
        <taxon>Insecta</taxon>
        <taxon>Pterygota</taxon>
        <taxon>Neoptera</taxon>
        <taxon>Paraneoptera</taxon>
        <taxon>Hemiptera</taxon>
        <taxon>Heteroptera</taxon>
        <taxon>Panheteroptera</taxon>
        <taxon>Cimicomorpha</taxon>
        <taxon>Cimicidae</taxon>
        <taxon>Cimex</taxon>
    </lineage>
</organism>
<dbReference type="SUPFAM" id="SSF52518">
    <property type="entry name" value="Thiamin diphosphate-binding fold (THDP-binding)"/>
    <property type="match status" value="2"/>
</dbReference>
<dbReference type="OrthoDB" id="413077at2759"/>
<dbReference type="InterPro" id="IPR005475">
    <property type="entry name" value="Transketolase-like_Pyr-bd"/>
</dbReference>
<keyword evidence="8" id="KW-1185">Reference proteome</keyword>
<dbReference type="Proteomes" id="UP000494040">
    <property type="component" value="Unassembled WGS sequence"/>
</dbReference>
<name>A0A8I6RS30_CIMLE</name>
<accession>A0A8I6RS30</accession>
<comment type="cofactor">
    <cofactor evidence="1">
        <name>thiamine diphosphate</name>
        <dbReference type="ChEBI" id="CHEBI:58937"/>
    </cofactor>
</comment>
<dbReference type="KEGG" id="clec:106667210"/>
<dbReference type="InterPro" id="IPR001017">
    <property type="entry name" value="DH_E1"/>
</dbReference>
<dbReference type="GeneID" id="106667210"/>
<dbReference type="OMA" id="PAQYYHV"/>
<dbReference type="AlphaFoldDB" id="A0A8I6RS30"/>
<proteinExistence type="inferred from homology"/>
<dbReference type="PANTHER" id="PTHR23152">
    <property type="entry name" value="2-OXOGLUTARATE DEHYDROGENASE"/>
    <property type="match status" value="1"/>
</dbReference>
<dbReference type="Pfam" id="PF02779">
    <property type="entry name" value="Transket_pyr"/>
    <property type="match status" value="1"/>
</dbReference>
<dbReference type="InterPro" id="IPR029061">
    <property type="entry name" value="THDP-binding"/>
</dbReference>
<evidence type="ECO:0000259" key="6">
    <source>
        <dbReference type="SMART" id="SM00861"/>
    </source>
</evidence>
<dbReference type="Gene3D" id="1.10.287.1150">
    <property type="entry name" value="TPP helical domain"/>
    <property type="match status" value="1"/>
</dbReference>
<sequence length="943" mass="106836">MLCASEPAIIKMNPSVFNWLRIGATRPTRQHVLKRFAGHRPHLQFRQYQWKTGVYGHKPKESNRVLGDKCIFDPKNDNAKLYPLVAAYREHGHKKAQTNPANFSTHTLEVPELNLNCYGLNSKEKYSFDGLLNDKQDGTVDDAVQWLEDTYCGKISVEFTHLDNLDEREWFQKKYEEVVHKHTIDHEYEKENLKVLLQSQTFENFLKLKFVTLKRYSGEGAESALSFFLELFNIASLDGVTDIVVAAHHRGRLSFITGLLGMPPEILFRKVRGKSEFPPEYTLNGDVISHLCPSATLKYNGKEINVRMTNLPSHLEAVCPVSLGQTRALQQLKSEGDYGKSNGRFGDQVLNVQVHGDASLMGQGVSQESLIMSCLPHFQVGGSVHLIINNQVGFTTPPSCGRGTRYASDVAKIISAPVLHVNGDFPNEVIKATRIAMDYQRKFRKTIFIDLICYRKWGHNEVDDPTFTNPSLYRVINSKSTVPDMYAAYLINKKVTTKEEVNKIENDYSKELNKRFHGVDSFVPQVYNQELWSNYRLAPNAVTSWDTGLDTDLLRFIGEKSVEAPEKFPLHPNLVKNHIQSRLSKLQSGNSLDWGTCEALAIGSLLYQGFNVRICGQDVGRGTFAHRHAIFVNHETDDVYVPLNNISPEQHGHLEIANSHLSEEAALGFEYGFSSISPINLVIWEAQFGDFFNGAQIQIDTYITSGEDKWLTQSGIVLSLPHGYDGAGPEHSSCRMERFLQLSNSDETKPDGDSVNIHVVYPTTAAQYFHLLRRQMIRNFRKPLIVVGPKIIIRAPEASSSLHEMGPNTSFIPVIGDRTVTDEKKIHKILLVSGKHYFPLNDYKEKNNITDTAIIRVEQLVPFPVVQLRDELAKFSNVKEYVWAQEEPQNMGAWTFMKPRFENLIGKRLKFVGRPPYAAPAVGIGEIHKKEAQYVIEQPFKMN</sequence>
<dbReference type="Gene3D" id="3.40.50.970">
    <property type="match status" value="1"/>
</dbReference>
<evidence type="ECO:0000256" key="2">
    <source>
        <dbReference type="ARBA" id="ARBA00006936"/>
    </source>
</evidence>
<evidence type="ECO:0000256" key="3">
    <source>
        <dbReference type="ARBA" id="ARBA00022946"/>
    </source>
</evidence>
<keyword evidence="5" id="KW-0786">Thiamine pyrophosphate</keyword>
<dbReference type="InterPro" id="IPR042179">
    <property type="entry name" value="KGD_C_sf"/>
</dbReference>
<dbReference type="InterPro" id="IPR031717">
    <property type="entry name" value="ODO-1/KGD_C"/>
</dbReference>
<feature type="domain" description="Transketolase-like pyrimidine-binding" evidence="6">
    <location>
        <begin position="592"/>
        <end position="795"/>
    </location>
</feature>
<dbReference type="Pfam" id="PF16870">
    <property type="entry name" value="OxoGdeHyase_C"/>
    <property type="match status" value="1"/>
</dbReference>
<dbReference type="CDD" id="cd02016">
    <property type="entry name" value="TPP_E1_OGDC_like"/>
    <property type="match status" value="1"/>
</dbReference>
<dbReference type="EnsemblMetazoa" id="XM_014395026.2">
    <property type="protein sequence ID" value="XP_014250512.1"/>
    <property type="gene ID" value="LOC106667210"/>
</dbReference>
<dbReference type="RefSeq" id="XP_014250512.1">
    <property type="nucleotide sequence ID" value="XM_014395026.2"/>
</dbReference>
<protein>
    <recommendedName>
        <fullName evidence="6">Transketolase-like pyrimidine-binding domain-containing protein</fullName>
    </recommendedName>
</protein>
<evidence type="ECO:0000256" key="5">
    <source>
        <dbReference type="ARBA" id="ARBA00023052"/>
    </source>
</evidence>
<dbReference type="RefSeq" id="XP_014250511.1">
    <property type="nucleotide sequence ID" value="XM_014395025.2"/>
</dbReference>
<reference evidence="7" key="1">
    <citation type="submission" date="2022-01" db="UniProtKB">
        <authorList>
            <consortium name="EnsemblMetazoa"/>
        </authorList>
    </citation>
    <scope>IDENTIFICATION</scope>
</reference>
<dbReference type="NCBIfam" id="TIGR00239">
    <property type="entry name" value="2oxo_dh_E1"/>
    <property type="match status" value="1"/>
</dbReference>
<comment type="similarity">
    <text evidence="2">Belongs to the alpha-ketoglutarate dehydrogenase family.</text>
</comment>
<dbReference type="Gene3D" id="3.40.50.12470">
    <property type="match status" value="1"/>
</dbReference>
<dbReference type="Gene3D" id="3.40.50.11610">
    <property type="entry name" value="Multifunctional 2-oxoglutarate metabolism enzyme, C-terminal domain"/>
    <property type="match status" value="1"/>
</dbReference>